<sequence>MNMDSAVPPWLNSAQALRSLHTMTGITLTGRELLELCTTEVCRDYVDCSFAVGPAPDNQLFVRKVRGAGYCELLEADTLSVFLPDTGSEPLLGVSGTAIVRGSAWVYSSEGQRPGREDGIWQMDLGARCRPLYFSPADLQALAATLNGGEPAPATSSNARILNRAK</sequence>
<organism evidence="1 2">
    <name type="scientific">Geopseudomonas aromaticivorans</name>
    <dbReference type="NCBI Taxonomy" id="2849492"/>
    <lineage>
        <taxon>Bacteria</taxon>
        <taxon>Pseudomonadati</taxon>
        <taxon>Pseudomonadota</taxon>
        <taxon>Gammaproteobacteria</taxon>
        <taxon>Pseudomonadales</taxon>
        <taxon>Pseudomonadaceae</taxon>
        <taxon>Geopseudomonas</taxon>
    </lineage>
</organism>
<gene>
    <name evidence="1" type="ORF">KRX52_15940</name>
</gene>
<reference evidence="1 2" key="1">
    <citation type="submission" date="2021-06" db="EMBL/GenBank/DDBJ databases">
        <title>Differences between aerobic and microaerobic xylene degrading microbial communities.</title>
        <authorList>
            <person name="Banerjee S."/>
            <person name="Tancsics A."/>
        </authorList>
    </citation>
    <scope>NUCLEOTIDE SEQUENCE [LARGE SCALE GENOMIC DNA]</scope>
    <source>
        <strain evidence="1 2">MAP12</strain>
    </source>
</reference>
<dbReference type="EMBL" id="JAHRGL010000057">
    <property type="protein sequence ID" value="MBV2134270.1"/>
    <property type="molecule type" value="Genomic_DNA"/>
</dbReference>
<accession>A0ABS6MZP1</accession>
<comment type="caution">
    <text evidence="1">The sequence shown here is derived from an EMBL/GenBank/DDBJ whole genome shotgun (WGS) entry which is preliminary data.</text>
</comment>
<name>A0ABS6MZP1_9GAMM</name>
<evidence type="ECO:0000313" key="1">
    <source>
        <dbReference type="EMBL" id="MBV2134270.1"/>
    </source>
</evidence>
<proteinExistence type="predicted"/>
<evidence type="ECO:0000313" key="2">
    <source>
        <dbReference type="Proteomes" id="UP000813068"/>
    </source>
</evidence>
<protein>
    <submittedName>
        <fullName evidence="1">Uncharacterized protein</fullName>
    </submittedName>
</protein>
<dbReference type="Proteomes" id="UP000813068">
    <property type="component" value="Unassembled WGS sequence"/>
</dbReference>
<dbReference type="RefSeq" id="WP_217682717.1">
    <property type="nucleotide sequence ID" value="NZ_JAHRGL010000057.1"/>
</dbReference>
<keyword evidence="2" id="KW-1185">Reference proteome</keyword>